<protein>
    <submittedName>
        <fullName evidence="3">Indolepyruvate ferredoxin oxidoreductase</fullName>
        <ecNumber evidence="3">1.2.7.8</ecNumber>
    </submittedName>
</protein>
<sequence>MKMNIYLTGVGGQGLITFASVLGQAALHSGLKALVAETHGLSQRGGSVDVHLRIGNVHAPLIPRGNADIIVAFELLEAFRALNYANDNTVIVVNKRLIRPPTTRAKIPSINELVSELRKMNNTVYVIDAYNEALKLGNAIFENMVMLGALYSVSDVSKFISTKAIEESIKEVIKREREENIKAFHVGMGLINTQRQ</sequence>
<evidence type="ECO:0000259" key="2">
    <source>
        <dbReference type="Pfam" id="PF01558"/>
    </source>
</evidence>
<dbReference type="STRING" id="397948.Cmaq_1083"/>
<reference evidence="3 4" key="1">
    <citation type="submission" date="2007-10" db="EMBL/GenBank/DDBJ databases">
        <title>Complete sequence of Caldivirga maquilingensis IC-167.</title>
        <authorList>
            <consortium name="US DOE Joint Genome Institute"/>
            <person name="Copeland A."/>
            <person name="Lucas S."/>
            <person name="Lapidus A."/>
            <person name="Barry K."/>
            <person name="Glavina del Rio T."/>
            <person name="Dalin E."/>
            <person name="Tice H."/>
            <person name="Pitluck S."/>
            <person name="Saunders E."/>
            <person name="Brettin T."/>
            <person name="Bruce D."/>
            <person name="Detter J.C."/>
            <person name="Han C."/>
            <person name="Schmutz J."/>
            <person name="Larimer F."/>
            <person name="Land M."/>
            <person name="Hauser L."/>
            <person name="Kyrpides N."/>
            <person name="Ivanova N."/>
            <person name="Biddle J.F."/>
            <person name="Zhang Z."/>
            <person name="Fitz-Gibbon S.T."/>
            <person name="Lowe T.M."/>
            <person name="Saltikov C."/>
            <person name="House C.H."/>
            <person name="Richardson P."/>
        </authorList>
    </citation>
    <scope>NUCLEOTIDE SEQUENCE [LARGE SCALE GENOMIC DNA]</scope>
    <source>
        <strain evidence="4">ATCC 700844 / DSM 13496 / JCM 10307 / IC-167</strain>
    </source>
</reference>
<dbReference type="InterPro" id="IPR019752">
    <property type="entry name" value="Pyrv/ketoisovalerate_OxRed_cat"/>
</dbReference>
<dbReference type="PANTHER" id="PTHR43854:SF1">
    <property type="entry name" value="INDOLEPYRUVATE OXIDOREDUCTASE SUBUNIT IORB"/>
    <property type="match status" value="1"/>
</dbReference>
<dbReference type="InterPro" id="IPR002869">
    <property type="entry name" value="Pyrv_flavodox_OxRed_cen"/>
</dbReference>
<feature type="domain" description="Pyruvate/ketoisovalerate oxidoreductase catalytic" evidence="2">
    <location>
        <begin position="11"/>
        <end position="188"/>
    </location>
</feature>
<dbReference type="GeneID" id="5709358"/>
<dbReference type="HOGENOM" id="CLU_087284_1_0_2"/>
<proteinExistence type="predicted"/>
<dbReference type="Pfam" id="PF01558">
    <property type="entry name" value="POR"/>
    <property type="match status" value="1"/>
</dbReference>
<dbReference type="InterPro" id="IPR052198">
    <property type="entry name" value="IorB_Oxidoreductase"/>
</dbReference>
<dbReference type="Proteomes" id="UP000001137">
    <property type="component" value="Chromosome"/>
</dbReference>
<organism evidence="3 4">
    <name type="scientific">Caldivirga maquilingensis (strain ATCC 700844 / DSM 13496 / JCM 10307 / IC-167)</name>
    <dbReference type="NCBI Taxonomy" id="397948"/>
    <lineage>
        <taxon>Archaea</taxon>
        <taxon>Thermoproteota</taxon>
        <taxon>Thermoprotei</taxon>
        <taxon>Thermoproteales</taxon>
        <taxon>Thermoproteaceae</taxon>
        <taxon>Caldivirga</taxon>
    </lineage>
</organism>
<dbReference type="EMBL" id="CP000852">
    <property type="protein sequence ID" value="ABW01912.1"/>
    <property type="molecule type" value="Genomic_DNA"/>
</dbReference>
<keyword evidence="1 3" id="KW-0560">Oxidoreductase</keyword>
<dbReference type="eggNOG" id="arCOG01602">
    <property type="taxonomic scope" value="Archaea"/>
</dbReference>
<dbReference type="GO" id="GO:0043805">
    <property type="term" value="F:indolepyruvate ferredoxin oxidoreductase activity"/>
    <property type="evidence" value="ECO:0007669"/>
    <property type="project" value="UniProtKB-EC"/>
</dbReference>
<evidence type="ECO:0000313" key="3">
    <source>
        <dbReference type="EMBL" id="ABW01912.1"/>
    </source>
</evidence>
<dbReference type="PANTHER" id="PTHR43854">
    <property type="entry name" value="INDOLEPYRUVATE OXIDOREDUCTASE SUBUNIT IORB"/>
    <property type="match status" value="1"/>
</dbReference>
<dbReference type="AlphaFoldDB" id="A8MDQ6"/>
<dbReference type="KEGG" id="cma:Cmaq_1083"/>
<evidence type="ECO:0000256" key="1">
    <source>
        <dbReference type="ARBA" id="ARBA00023002"/>
    </source>
</evidence>
<name>A8MDQ6_CALMQ</name>
<accession>A8MDQ6</accession>
<gene>
    <name evidence="3" type="ordered locus">Cmaq_1083</name>
</gene>
<keyword evidence="4" id="KW-1185">Reference proteome</keyword>
<keyword evidence="3" id="KW-0670">Pyruvate</keyword>
<evidence type="ECO:0000313" key="4">
    <source>
        <dbReference type="Proteomes" id="UP000001137"/>
    </source>
</evidence>
<dbReference type="RefSeq" id="WP_012186131.1">
    <property type="nucleotide sequence ID" value="NC_009954.1"/>
</dbReference>
<dbReference type="EC" id="1.2.7.8" evidence="3"/>
<dbReference type="SUPFAM" id="SSF53323">
    <property type="entry name" value="Pyruvate-ferredoxin oxidoreductase, PFOR, domain III"/>
    <property type="match status" value="1"/>
</dbReference>
<dbReference type="Gene3D" id="3.40.920.10">
    <property type="entry name" value="Pyruvate-ferredoxin oxidoreductase, PFOR, domain III"/>
    <property type="match status" value="1"/>
</dbReference>
<dbReference type="OrthoDB" id="53326at2157"/>